<feature type="compositionally biased region" description="Low complexity" evidence="1">
    <location>
        <begin position="127"/>
        <end position="144"/>
    </location>
</feature>
<name>A0A0A2WKL5_BEABA</name>
<dbReference type="Proteomes" id="UP000030106">
    <property type="component" value="Unassembled WGS sequence"/>
</dbReference>
<feature type="region of interest" description="Disordered" evidence="1">
    <location>
        <begin position="342"/>
        <end position="364"/>
    </location>
</feature>
<proteinExistence type="predicted"/>
<organism evidence="2 3">
    <name type="scientific">Beauveria bassiana D1-5</name>
    <dbReference type="NCBI Taxonomy" id="1245745"/>
    <lineage>
        <taxon>Eukaryota</taxon>
        <taxon>Fungi</taxon>
        <taxon>Dikarya</taxon>
        <taxon>Ascomycota</taxon>
        <taxon>Pezizomycotina</taxon>
        <taxon>Sordariomycetes</taxon>
        <taxon>Hypocreomycetidae</taxon>
        <taxon>Hypocreales</taxon>
        <taxon>Cordycipitaceae</taxon>
        <taxon>Beauveria</taxon>
    </lineage>
</organism>
<dbReference type="EMBL" id="ANFO01000031">
    <property type="protein sequence ID" value="KGQ13639.1"/>
    <property type="molecule type" value="Genomic_DNA"/>
</dbReference>
<comment type="caution">
    <text evidence="2">The sequence shown here is derived from an EMBL/GenBank/DDBJ whole genome shotgun (WGS) entry which is preliminary data.</text>
</comment>
<protein>
    <submittedName>
        <fullName evidence="2">Uncharacterized protein</fullName>
    </submittedName>
</protein>
<sequence>MPVLIVQGGVGVVAPDTNGQGAVLALNGCYGVAVGLRVKGRRTAVGAGNRYQRVDAAKLVSRAGGVSAVVQVAVYDGALRREAIQQVRGPGDVRRDGDGTQPQRPHVADIAQRPGAGMQIRDRDSGRAAQQGAAAKGAGVGMAQPVAQRPAHRQPAQYQPGSHFEHNGSPAQHGVIRDGKGAAAVAVGRGQQRRVPGGLTDRGARVSRGVLRRRDSHNRADVVHGIHGVRRGGDVQRRGAGIAIWRGDGVNEAVWRIDAIGPLAAFQRIGVVAVGINGQHPELADDGGSAGGRNGHPVHRRQQTACRGDVILHHIAGGRSRQAIDRVGMILQDIQRVAGQNRDAAGVHQQEQVIPAAQGDSQLA</sequence>
<reference evidence="2 3" key="1">
    <citation type="submission" date="2012-10" db="EMBL/GenBank/DDBJ databases">
        <title>Genome sequencing and analysis of entomopathogenic fungi Beauveria bassiana D1-5.</title>
        <authorList>
            <person name="Li Q."/>
            <person name="Wang L."/>
            <person name="Zhang Z."/>
            <person name="Wang Q."/>
            <person name="Ren J."/>
            <person name="Wang M."/>
            <person name="Xu W."/>
            <person name="Wang J."/>
            <person name="Lu Y."/>
            <person name="Du Q."/>
            <person name="Sun Z."/>
        </authorList>
    </citation>
    <scope>NUCLEOTIDE SEQUENCE [LARGE SCALE GENOMIC DNA]</scope>
    <source>
        <strain evidence="2 3">D1-5</strain>
    </source>
</reference>
<gene>
    <name evidence="2" type="ORF">BBAD15_g453</name>
</gene>
<dbReference type="AlphaFoldDB" id="A0A0A2WKL5"/>
<evidence type="ECO:0000313" key="2">
    <source>
        <dbReference type="EMBL" id="KGQ13639.1"/>
    </source>
</evidence>
<accession>A0A0A2WKL5</accession>
<feature type="region of interest" description="Disordered" evidence="1">
    <location>
        <begin position="86"/>
        <end position="180"/>
    </location>
</feature>
<evidence type="ECO:0000256" key="1">
    <source>
        <dbReference type="SAM" id="MobiDB-lite"/>
    </source>
</evidence>
<evidence type="ECO:0000313" key="3">
    <source>
        <dbReference type="Proteomes" id="UP000030106"/>
    </source>
</evidence>
<dbReference type="HOGENOM" id="CLU_760724_0_0_1"/>